<name>A0A3N0GZD2_9ACTN</name>
<dbReference type="PROSITE" id="PS51257">
    <property type="entry name" value="PROKAR_LIPOPROTEIN"/>
    <property type="match status" value="1"/>
</dbReference>
<dbReference type="OrthoDB" id="3779408at2"/>
<evidence type="ECO:0000313" key="1">
    <source>
        <dbReference type="EMBL" id="RNM17759.1"/>
    </source>
</evidence>
<proteinExistence type="predicted"/>
<dbReference type="Proteomes" id="UP000279994">
    <property type="component" value="Unassembled WGS sequence"/>
</dbReference>
<dbReference type="RefSeq" id="WP_123220898.1">
    <property type="nucleotide sequence ID" value="NZ_RJSF01000002.1"/>
</dbReference>
<sequence length="215" mass="22688">MRRLGVALVCGLVLLSGCGSPDDETARSVPTRTLPPEVPRHLVDLPVGTGHVHPGDRVRAEESVLRVNGRAVHLAPLHLDELAVVPGGVFFRNATELWFTDLGRAQATGYSDVRSLVTSPDGRRLAFVDLQHGPKDRHGTPLAIAIGYDATTGRPLVASYAGMGDVRKDDLAGRYAAHPPSITGFQGDALLVHGISGDYRVPLDGGAPTRADGGN</sequence>
<comment type="caution">
    <text evidence="1">The sequence shown here is derived from an EMBL/GenBank/DDBJ whole genome shotgun (WGS) entry which is preliminary data.</text>
</comment>
<organism evidence="1 2">
    <name type="scientific">Nocardioides pocheonensis</name>
    <dbReference type="NCBI Taxonomy" id="661485"/>
    <lineage>
        <taxon>Bacteria</taxon>
        <taxon>Bacillati</taxon>
        <taxon>Actinomycetota</taxon>
        <taxon>Actinomycetes</taxon>
        <taxon>Propionibacteriales</taxon>
        <taxon>Nocardioidaceae</taxon>
        <taxon>Nocardioides</taxon>
    </lineage>
</organism>
<accession>A0A3N0GZD2</accession>
<reference evidence="1 2" key="1">
    <citation type="submission" date="2018-11" db="EMBL/GenBank/DDBJ databases">
        <authorList>
            <person name="Li F."/>
        </authorList>
    </citation>
    <scope>NUCLEOTIDE SEQUENCE [LARGE SCALE GENOMIC DNA]</scope>
    <source>
        <strain evidence="1 2">Gsoil 818</strain>
    </source>
</reference>
<protein>
    <submittedName>
        <fullName evidence="1">Uncharacterized protein</fullName>
    </submittedName>
</protein>
<evidence type="ECO:0000313" key="2">
    <source>
        <dbReference type="Proteomes" id="UP000279994"/>
    </source>
</evidence>
<keyword evidence="2" id="KW-1185">Reference proteome</keyword>
<dbReference type="EMBL" id="RJSF01000002">
    <property type="protein sequence ID" value="RNM17759.1"/>
    <property type="molecule type" value="Genomic_DNA"/>
</dbReference>
<dbReference type="AlphaFoldDB" id="A0A3N0GZD2"/>
<gene>
    <name evidence="1" type="ORF">EFL26_00365</name>
</gene>